<protein>
    <recommendedName>
        <fullName evidence="6">Methylamine utilisation protein MauE domain-containing protein</fullName>
    </recommendedName>
</protein>
<dbReference type="Proteomes" id="UP000609172">
    <property type="component" value="Unassembled WGS sequence"/>
</dbReference>
<gene>
    <name evidence="7" type="ORF">I5M07_00290</name>
</gene>
<dbReference type="EMBL" id="JAEHFV010000001">
    <property type="protein sequence ID" value="MBK0368254.1"/>
    <property type="molecule type" value="Genomic_DNA"/>
</dbReference>
<keyword evidence="3 5" id="KW-1133">Transmembrane helix</keyword>
<feature type="transmembrane region" description="Helical" evidence="5">
    <location>
        <begin position="78"/>
        <end position="99"/>
    </location>
</feature>
<dbReference type="RefSeq" id="WP_200104179.1">
    <property type="nucleotide sequence ID" value="NZ_JAEHFV010000001.1"/>
</dbReference>
<feature type="transmembrane region" description="Helical" evidence="5">
    <location>
        <begin position="53"/>
        <end position="71"/>
    </location>
</feature>
<evidence type="ECO:0000256" key="5">
    <source>
        <dbReference type="SAM" id="Phobius"/>
    </source>
</evidence>
<feature type="transmembrane region" description="Helical" evidence="5">
    <location>
        <begin position="12"/>
        <end position="33"/>
    </location>
</feature>
<dbReference type="InterPro" id="IPR009908">
    <property type="entry name" value="Methylamine_util_MauE"/>
</dbReference>
<name>A0A934PJX4_9FLAO</name>
<keyword evidence="4 5" id="KW-0472">Membrane</keyword>
<evidence type="ECO:0000256" key="3">
    <source>
        <dbReference type="ARBA" id="ARBA00022989"/>
    </source>
</evidence>
<dbReference type="GO" id="GO:0016020">
    <property type="term" value="C:membrane"/>
    <property type="evidence" value="ECO:0007669"/>
    <property type="project" value="UniProtKB-SubCell"/>
</dbReference>
<evidence type="ECO:0000256" key="2">
    <source>
        <dbReference type="ARBA" id="ARBA00022692"/>
    </source>
</evidence>
<feature type="domain" description="Methylamine utilisation protein MauE" evidence="6">
    <location>
        <begin position="10"/>
        <end position="135"/>
    </location>
</feature>
<evidence type="ECO:0000256" key="4">
    <source>
        <dbReference type="ARBA" id="ARBA00023136"/>
    </source>
</evidence>
<keyword evidence="2 5" id="KW-0812">Transmembrane</keyword>
<evidence type="ECO:0000256" key="1">
    <source>
        <dbReference type="ARBA" id="ARBA00004141"/>
    </source>
</evidence>
<evidence type="ECO:0000313" key="7">
    <source>
        <dbReference type="EMBL" id="MBK0368254.1"/>
    </source>
</evidence>
<dbReference type="AlphaFoldDB" id="A0A934PJX4"/>
<evidence type="ECO:0000259" key="6">
    <source>
        <dbReference type="Pfam" id="PF07291"/>
    </source>
</evidence>
<dbReference type="GO" id="GO:0030416">
    <property type="term" value="P:methylamine metabolic process"/>
    <property type="evidence" value="ECO:0007669"/>
    <property type="project" value="InterPro"/>
</dbReference>
<sequence length="509" mass="58736">MNKYFQNNNKIIHLIRFLFILLFVYAAVNKIIAMETFTVQLAQSPLLSAFAGWVSWFVPLIEILIAVMLIFPKTRMVGLYGALGLMTMFTAYIFVVLHFSSFVPCSCGGILEKMSWNVHLVFNLFFVLLALMGLFYNPPRKSKVKPNIQSWNKLKYAFVLMILSMGLIVVMFLSSEKIIHKKNPFIRRYIKQTIKLINKIDLHYNSYYFAGSTADKIFLGNLTDPFEIISIDTLKNRSKHSIAFTDTGEPFRKIFVKIKAPYFYLLDGSVPVIYRGKMSDWTISGKLENIPHFTTAVPVDSSSFVLRNNDGAGSQHQLGFYNENKTLRIKYFPILLQKQIDGIFDTDGMLLYNEYRKEMVYVYYYRNGFVQASTEGKFKRGTTIDTITHAKIKVTEINNHTQRRLSAPPYIVNALTATQKNLLFIHSKVPGRYEDPKMWANASVIDVYDIEKEIYLLSFPIFTDNGTKIKQLYLTDTYLYVLSGKNLYVYVIKGQLKENLEKNNNITGR</sequence>
<reference evidence="7" key="1">
    <citation type="submission" date="2020-12" db="EMBL/GenBank/DDBJ databases">
        <title>Bacterial novel species Flavobacterium sp. SE-1-e isolated from soil.</title>
        <authorList>
            <person name="Jung H.-Y."/>
        </authorList>
    </citation>
    <scope>NUCLEOTIDE SEQUENCE</scope>
    <source>
        <strain evidence="7">SE-1-e</strain>
    </source>
</reference>
<feature type="transmembrane region" description="Helical" evidence="5">
    <location>
        <begin position="119"/>
        <end position="136"/>
    </location>
</feature>
<feature type="transmembrane region" description="Helical" evidence="5">
    <location>
        <begin position="156"/>
        <end position="174"/>
    </location>
</feature>
<dbReference type="Pfam" id="PF07291">
    <property type="entry name" value="MauE"/>
    <property type="match status" value="1"/>
</dbReference>
<comment type="subcellular location">
    <subcellularLocation>
        <location evidence="1">Membrane</location>
        <topology evidence="1">Multi-pass membrane protein</topology>
    </subcellularLocation>
</comment>
<evidence type="ECO:0000313" key="8">
    <source>
        <dbReference type="Proteomes" id="UP000609172"/>
    </source>
</evidence>
<proteinExistence type="predicted"/>
<comment type="caution">
    <text evidence="7">The sequence shown here is derived from an EMBL/GenBank/DDBJ whole genome shotgun (WGS) entry which is preliminary data.</text>
</comment>
<keyword evidence="8" id="KW-1185">Reference proteome</keyword>
<organism evidence="7 8">
    <name type="scientific">Flavobacterium agrisoli</name>
    <dbReference type="NCBI Taxonomy" id="2793066"/>
    <lineage>
        <taxon>Bacteria</taxon>
        <taxon>Pseudomonadati</taxon>
        <taxon>Bacteroidota</taxon>
        <taxon>Flavobacteriia</taxon>
        <taxon>Flavobacteriales</taxon>
        <taxon>Flavobacteriaceae</taxon>
        <taxon>Flavobacterium</taxon>
    </lineage>
</organism>
<accession>A0A934PJX4</accession>